<dbReference type="PANTHER" id="PTHR30204:SF97">
    <property type="entry name" value="MERR FAMILY REGULATORY PROTEIN"/>
    <property type="match status" value="1"/>
</dbReference>
<evidence type="ECO:0000313" key="3">
    <source>
        <dbReference type="EMBL" id="MBS2550778.1"/>
    </source>
</evidence>
<dbReference type="SMART" id="SM00422">
    <property type="entry name" value="HTH_MERR"/>
    <property type="match status" value="1"/>
</dbReference>
<dbReference type="PROSITE" id="PS50937">
    <property type="entry name" value="HTH_MERR_2"/>
    <property type="match status" value="1"/>
</dbReference>
<comment type="caution">
    <text evidence="3">The sequence shown here is derived from an EMBL/GenBank/DDBJ whole genome shotgun (WGS) entry which is preliminary data.</text>
</comment>
<name>A0ABS5KXJ1_9ACTN</name>
<evidence type="ECO:0000313" key="4">
    <source>
        <dbReference type="Proteomes" id="UP000730482"/>
    </source>
</evidence>
<accession>A0ABS5KXJ1</accession>
<protein>
    <submittedName>
        <fullName evidence="3">MerR family transcriptional regulator</fullName>
    </submittedName>
</protein>
<dbReference type="SMART" id="SM00871">
    <property type="entry name" value="AraC_E_bind"/>
    <property type="match status" value="1"/>
</dbReference>
<evidence type="ECO:0000256" key="1">
    <source>
        <dbReference type="ARBA" id="ARBA00023125"/>
    </source>
</evidence>
<dbReference type="InterPro" id="IPR011256">
    <property type="entry name" value="Reg_factor_effector_dom_sf"/>
</dbReference>
<dbReference type="InterPro" id="IPR000551">
    <property type="entry name" value="MerR-type_HTH_dom"/>
</dbReference>
<proteinExistence type="predicted"/>
<dbReference type="Proteomes" id="UP000730482">
    <property type="component" value="Unassembled WGS sequence"/>
</dbReference>
<dbReference type="Gene3D" id="3.20.80.10">
    <property type="entry name" value="Regulatory factor, effector binding domain"/>
    <property type="match status" value="1"/>
</dbReference>
<dbReference type="InterPro" id="IPR009061">
    <property type="entry name" value="DNA-bd_dom_put_sf"/>
</dbReference>
<keyword evidence="1" id="KW-0238">DNA-binding</keyword>
<dbReference type="InterPro" id="IPR029442">
    <property type="entry name" value="GyrI-like"/>
</dbReference>
<dbReference type="PANTHER" id="PTHR30204">
    <property type="entry name" value="REDOX-CYCLING DRUG-SENSING TRANSCRIPTIONAL ACTIVATOR SOXR"/>
    <property type="match status" value="1"/>
</dbReference>
<dbReference type="Pfam" id="PF13411">
    <property type="entry name" value="MerR_1"/>
    <property type="match status" value="1"/>
</dbReference>
<keyword evidence="4" id="KW-1185">Reference proteome</keyword>
<dbReference type="InterPro" id="IPR010499">
    <property type="entry name" value="AraC_E-bd"/>
</dbReference>
<organism evidence="3 4">
    <name type="scientific">Catenulispora pinistramenti</name>
    <dbReference type="NCBI Taxonomy" id="2705254"/>
    <lineage>
        <taxon>Bacteria</taxon>
        <taxon>Bacillati</taxon>
        <taxon>Actinomycetota</taxon>
        <taxon>Actinomycetes</taxon>
        <taxon>Catenulisporales</taxon>
        <taxon>Catenulisporaceae</taxon>
        <taxon>Catenulispora</taxon>
    </lineage>
</organism>
<dbReference type="InterPro" id="IPR047057">
    <property type="entry name" value="MerR_fam"/>
</dbReference>
<evidence type="ECO:0000259" key="2">
    <source>
        <dbReference type="PROSITE" id="PS50937"/>
    </source>
</evidence>
<dbReference type="CDD" id="cd01107">
    <property type="entry name" value="HTH_BmrR"/>
    <property type="match status" value="1"/>
</dbReference>
<dbReference type="SUPFAM" id="SSF55136">
    <property type="entry name" value="Probable bacterial effector-binding domain"/>
    <property type="match status" value="1"/>
</dbReference>
<dbReference type="SUPFAM" id="SSF46955">
    <property type="entry name" value="Putative DNA-binding domain"/>
    <property type="match status" value="1"/>
</dbReference>
<feature type="domain" description="HTH merR-type" evidence="2">
    <location>
        <begin position="1"/>
        <end position="74"/>
    </location>
</feature>
<reference evidence="3 4" key="1">
    <citation type="submission" date="2020-02" db="EMBL/GenBank/DDBJ databases">
        <title>Acidophilic actinobacteria isolated from forest soil.</title>
        <authorList>
            <person name="Golinska P."/>
        </authorList>
    </citation>
    <scope>NUCLEOTIDE SEQUENCE [LARGE SCALE GENOMIC DNA]</scope>
    <source>
        <strain evidence="3 4">NL8</strain>
    </source>
</reference>
<sequence length="274" mass="29542">MGMFLTIGDFSRATHLTVKTLRHYHDVGLLEPADIDPATGYRRYTTAQIPAAQVIRRFRELGMPLEEIRTVMDAPDVDTRNQHIGAHLNRLEEELGRTQRAVASLRDLLTSGPATAAPDISLRDVPAVQAAAITDSVAVADGAAWMQGALGELYATVAGQGLAQTGPAGGLFTDEVFTAHHGEVTIFVPCDGPVRSLGRVRPATVPAAEMAVIDHAGPPIESDRAYGALAAYVERHALAVQGPIREYYLVGQRDTADVAQWRTEVCWPVFRVGN</sequence>
<dbReference type="Gene3D" id="1.10.1660.10">
    <property type="match status" value="1"/>
</dbReference>
<dbReference type="Pfam" id="PF06445">
    <property type="entry name" value="GyrI-like"/>
    <property type="match status" value="1"/>
</dbReference>
<dbReference type="RefSeq" id="WP_212014281.1">
    <property type="nucleotide sequence ID" value="NZ_JAAFYZ010000114.1"/>
</dbReference>
<gene>
    <name evidence="3" type="ORF">KGQ19_28290</name>
</gene>
<dbReference type="EMBL" id="JAAFYZ010000114">
    <property type="protein sequence ID" value="MBS2550778.1"/>
    <property type="molecule type" value="Genomic_DNA"/>
</dbReference>